<accession>A0A183B5U8</accession>
<reference evidence="2 3" key="2">
    <citation type="submission" date="2018-11" db="EMBL/GenBank/DDBJ databases">
        <authorList>
            <consortium name="Pathogen Informatics"/>
        </authorList>
    </citation>
    <scope>NUCLEOTIDE SEQUENCE [LARGE SCALE GENOMIC DNA]</scope>
    <source>
        <strain evidence="2 3">Egypt</strain>
    </source>
</reference>
<proteinExistence type="predicted"/>
<gene>
    <name evidence="2" type="ORF">ECPE_LOCUS14583</name>
</gene>
<sequence length="83" mass="9232">MKVIILLIALHLVLTKAQIPESMCLAQAMTQCDCENLQQAHVDDLEVKCNQCDGCPAFVEKCKAADLTNFLTLSCDEEEDEDE</sequence>
<feature type="chain" id="PRO_5043138330" evidence="1">
    <location>
        <begin position="18"/>
        <end position="83"/>
    </location>
</feature>
<dbReference type="Proteomes" id="UP000272942">
    <property type="component" value="Unassembled WGS sequence"/>
</dbReference>
<evidence type="ECO:0000313" key="4">
    <source>
        <dbReference type="WBParaSite" id="ECPE_0001462301-mRNA-1"/>
    </source>
</evidence>
<name>A0A183B5U8_9TREM</name>
<evidence type="ECO:0000256" key="1">
    <source>
        <dbReference type="SAM" id="SignalP"/>
    </source>
</evidence>
<keyword evidence="1" id="KW-0732">Signal</keyword>
<protein>
    <submittedName>
        <fullName evidence="2 4">Uncharacterized protein</fullName>
    </submittedName>
</protein>
<evidence type="ECO:0000313" key="2">
    <source>
        <dbReference type="EMBL" id="VDP91855.1"/>
    </source>
</evidence>
<dbReference type="AlphaFoldDB" id="A0A183B5U8"/>
<feature type="signal peptide" evidence="1">
    <location>
        <begin position="1"/>
        <end position="17"/>
    </location>
</feature>
<dbReference type="EMBL" id="UZAN01057950">
    <property type="protein sequence ID" value="VDP91855.1"/>
    <property type="molecule type" value="Genomic_DNA"/>
</dbReference>
<keyword evidence="3" id="KW-1185">Reference proteome</keyword>
<evidence type="ECO:0000313" key="3">
    <source>
        <dbReference type="Proteomes" id="UP000272942"/>
    </source>
</evidence>
<organism evidence="4">
    <name type="scientific">Echinostoma caproni</name>
    <dbReference type="NCBI Taxonomy" id="27848"/>
    <lineage>
        <taxon>Eukaryota</taxon>
        <taxon>Metazoa</taxon>
        <taxon>Spiralia</taxon>
        <taxon>Lophotrochozoa</taxon>
        <taxon>Platyhelminthes</taxon>
        <taxon>Trematoda</taxon>
        <taxon>Digenea</taxon>
        <taxon>Plagiorchiida</taxon>
        <taxon>Echinostomata</taxon>
        <taxon>Echinostomatoidea</taxon>
        <taxon>Echinostomatidae</taxon>
        <taxon>Echinostoma</taxon>
    </lineage>
</organism>
<dbReference type="WBParaSite" id="ECPE_0001462301-mRNA-1">
    <property type="protein sequence ID" value="ECPE_0001462301-mRNA-1"/>
    <property type="gene ID" value="ECPE_0001462301"/>
</dbReference>
<reference evidence="4" key="1">
    <citation type="submission" date="2016-06" db="UniProtKB">
        <authorList>
            <consortium name="WormBaseParasite"/>
        </authorList>
    </citation>
    <scope>IDENTIFICATION</scope>
</reference>